<evidence type="ECO:0000313" key="2">
    <source>
        <dbReference type="Proteomes" id="UP001144805"/>
    </source>
</evidence>
<accession>A0A9X3ILE6</accession>
<reference evidence="1" key="1">
    <citation type="submission" date="2022-11" db="EMBL/GenBank/DDBJ databases">
        <title>Biodiversity and phylogenetic relationships of bacteria.</title>
        <authorList>
            <person name="Machado R.A.R."/>
            <person name="Bhat A."/>
            <person name="Loulou A."/>
            <person name="Kallel S."/>
        </authorList>
    </citation>
    <scope>NUCLEOTIDE SEQUENCE</scope>
    <source>
        <strain evidence="1">K-TC2</strain>
    </source>
</reference>
<dbReference type="AlphaFoldDB" id="A0A9X3ILE6"/>
<name>A0A9X3ILE6_9HYPH</name>
<sequence length="78" mass="8530">MTVISPADQQALAHAADLMSEAWRLLCDAKRLRQPTPRSAVKKVAQVVATALRIANERAHDAALLDALEKWLAEDAAR</sequence>
<comment type="caution">
    <text evidence="1">The sequence shown here is derived from an EMBL/GenBank/DDBJ whole genome shotgun (WGS) entry which is preliminary data.</text>
</comment>
<dbReference type="RefSeq" id="WP_266339550.1">
    <property type="nucleotide sequence ID" value="NZ_JAPKNK010000006.1"/>
</dbReference>
<protein>
    <submittedName>
        <fullName evidence="1">Uncharacterized protein</fullName>
    </submittedName>
</protein>
<dbReference type="Proteomes" id="UP001144805">
    <property type="component" value="Unassembled WGS sequence"/>
</dbReference>
<keyword evidence="2" id="KW-1185">Reference proteome</keyword>
<proteinExistence type="predicted"/>
<organism evidence="1 2">
    <name type="scientific">Kaistia nematophila</name>
    <dbReference type="NCBI Taxonomy" id="2994654"/>
    <lineage>
        <taxon>Bacteria</taxon>
        <taxon>Pseudomonadati</taxon>
        <taxon>Pseudomonadota</taxon>
        <taxon>Alphaproteobacteria</taxon>
        <taxon>Hyphomicrobiales</taxon>
        <taxon>Kaistiaceae</taxon>
        <taxon>Kaistia</taxon>
    </lineage>
</organism>
<gene>
    <name evidence="1" type="ORF">OSH07_15375</name>
</gene>
<evidence type="ECO:0000313" key="1">
    <source>
        <dbReference type="EMBL" id="MCX5570589.1"/>
    </source>
</evidence>
<dbReference type="EMBL" id="JAPKNK010000006">
    <property type="protein sequence ID" value="MCX5570589.1"/>
    <property type="molecule type" value="Genomic_DNA"/>
</dbReference>